<name>A0A1S2VKB4_9BACT</name>
<evidence type="ECO:0000259" key="1">
    <source>
        <dbReference type="Pfam" id="PF16793"/>
    </source>
</evidence>
<dbReference type="OrthoDB" id="955344at2"/>
<organism evidence="3 4">
    <name type="scientific">Arsenicibacter rosenii</name>
    <dbReference type="NCBI Taxonomy" id="1750698"/>
    <lineage>
        <taxon>Bacteria</taxon>
        <taxon>Pseudomonadati</taxon>
        <taxon>Bacteroidota</taxon>
        <taxon>Cytophagia</taxon>
        <taxon>Cytophagales</taxon>
        <taxon>Spirosomataceae</taxon>
        <taxon>Arsenicibacter</taxon>
    </lineage>
</organism>
<dbReference type="Proteomes" id="UP000181790">
    <property type="component" value="Unassembled WGS sequence"/>
</dbReference>
<feature type="domain" description="RepB-like DNA primase" evidence="1">
    <location>
        <begin position="59"/>
        <end position="166"/>
    </location>
</feature>
<dbReference type="Pfam" id="PF22448">
    <property type="entry name" value="RepB_primase_C"/>
    <property type="match status" value="1"/>
</dbReference>
<evidence type="ECO:0000313" key="3">
    <source>
        <dbReference type="EMBL" id="OIN58636.1"/>
    </source>
</evidence>
<dbReference type="Pfam" id="PF16793">
    <property type="entry name" value="RepB_primase"/>
    <property type="match status" value="1"/>
</dbReference>
<protein>
    <submittedName>
        <fullName evidence="3">Uncharacterized protein</fullName>
    </submittedName>
</protein>
<dbReference type="AlphaFoldDB" id="A0A1S2VKB4"/>
<accession>A0A1S2VKB4</accession>
<dbReference type="RefSeq" id="WP_071503743.1">
    <property type="nucleotide sequence ID" value="NZ_MORL01000006.1"/>
</dbReference>
<comment type="caution">
    <text evidence="3">The sequence shown here is derived from an EMBL/GenBank/DDBJ whole genome shotgun (WGS) entry which is preliminary data.</text>
</comment>
<keyword evidence="4" id="KW-1185">Reference proteome</keyword>
<dbReference type="Gene3D" id="3.30.1490.240">
    <property type="entry name" value="RepB DNA-primase, N-terminal domain"/>
    <property type="match status" value="1"/>
</dbReference>
<sequence>MTQLTADTVASFIAALQAPAYKVQLHNRSTDTGYWVEYSPLQLQSAVGFLRGKNAEGFDIYCRPVGHQYVLLDDLTKDRLAELATLLPCLLLETSPANYQAWLILSFLPENREQAKAICQELATRFGADMASAEPDHVGRLPGFTNRKEKHRQANGLFPFVRLHRWQHRLSTFHPCGGAVFQPQQRPPVNTHSFSHSGKNSTSEYDFARVCSLIRLGWSDQQIITELTETSPDIRSRKGKHTDTYIRRTIQAAHKMLSIG</sequence>
<dbReference type="Gene3D" id="3.30.70.1790">
    <property type="entry name" value="RepB DNA-primase, N-terminal domain"/>
    <property type="match status" value="1"/>
</dbReference>
<dbReference type="InterPro" id="IPR054366">
    <property type="entry name" value="RepB/MobA-like_C"/>
</dbReference>
<evidence type="ECO:0000313" key="4">
    <source>
        <dbReference type="Proteomes" id="UP000181790"/>
    </source>
</evidence>
<evidence type="ECO:0000259" key="2">
    <source>
        <dbReference type="Pfam" id="PF22448"/>
    </source>
</evidence>
<proteinExistence type="predicted"/>
<feature type="domain" description="RepB/MobA-like C-terminal" evidence="2">
    <location>
        <begin position="201"/>
        <end position="253"/>
    </location>
</feature>
<reference evidence="3 4" key="1">
    <citation type="submission" date="2016-10" db="EMBL/GenBank/DDBJ databases">
        <title>Arsenicibacter rosenii gen. nov., sp. nov., an efficient arsenic-methylating bacterium isolated from an arsenic-contaminated paddy soil.</title>
        <authorList>
            <person name="Huang K."/>
        </authorList>
    </citation>
    <scope>NUCLEOTIDE SEQUENCE [LARGE SCALE GENOMIC DNA]</scope>
    <source>
        <strain evidence="3 4">SM-1</strain>
    </source>
</reference>
<gene>
    <name evidence="3" type="ORF">BLX24_13800</name>
</gene>
<dbReference type="Gene3D" id="1.10.1240.50">
    <property type="match status" value="1"/>
</dbReference>
<dbReference type="EMBL" id="MORL01000006">
    <property type="protein sequence ID" value="OIN58636.1"/>
    <property type="molecule type" value="Genomic_DNA"/>
</dbReference>
<dbReference type="InterPro" id="IPR039459">
    <property type="entry name" value="RepB-like_DNA_primase_dom"/>
</dbReference>